<dbReference type="Proteomes" id="UP000320333">
    <property type="component" value="Unassembled WGS sequence"/>
</dbReference>
<feature type="domain" description="Ndc10" evidence="2">
    <location>
        <begin position="356"/>
        <end position="583"/>
    </location>
</feature>
<dbReference type="GO" id="GO:0003677">
    <property type="term" value="F:DNA binding"/>
    <property type="evidence" value="ECO:0007669"/>
    <property type="project" value="InterPro"/>
</dbReference>
<feature type="compositionally biased region" description="Polar residues" evidence="1">
    <location>
        <begin position="49"/>
        <end position="58"/>
    </location>
</feature>
<protein>
    <recommendedName>
        <fullName evidence="2">Ndc10 domain-containing protein</fullName>
    </recommendedName>
</protein>
<comment type="caution">
    <text evidence="3">The sequence shown here is derived from an EMBL/GenBank/DDBJ whole genome shotgun (WGS) entry which is preliminary data.</text>
</comment>
<dbReference type="EMBL" id="QEAP01000507">
    <property type="protein sequence ID" value="TPX65149.1"/>
    <property type="molecule type" value="Genomic_DNA"/>
</dbReference>
<feature type="region of interest" description="Disordered" evidence="1">
    <location>
        <begin position="49"/>
        <end position="118"/>
    </location>
</feature>
<sequence>MSSLPCARPPSQVVVPTTATGLALVTFAQMERRGRGRPPRMQLLNTPGAVQSMATEESQAQRHRFESESGGLPQGQPMEPAVGFLTSSNSGSHSSNRGSQELEESQHQNNNDGTEDADEDGFLEQQALRTQANWAHYGQDGTKVYAEPQKEYKLWCKDQNYPDQFVNEFRLLRFLQHLETRPMKMRGRKSLNEFQVWTTRKINGKVVLLEHRDKDGKVIFRHADYDSLVNQSSTTTLSHHTIKVYVNALVNLYFWQSVDTMDQNAKNPHPYPRGPSIKSFVRKHKEEHEKQKAARFDDPGLEDVSIRITNAKWMKLAMLLLKEKKFVELATLWTDKQVVGWHQLARDWCLKDMFLYTLENESVTGDPVQILVGRSKVSKTNHFERVEHFAFFRSKNVLECAWGWQVELMARGYTVGVDGRVWAAPDLSNRTIWFSVKVRHDPKYGSMYRAVDKALEEIGIHSKKKAHISRVKGNMDMFNESLNPEDMRVAARNKLDSQETCYKLSLSLPAGRVLAKWKKDQGSYNCVRERCEVPEALKKCAFVFLDNAKKKVADQVASGQYVTAIAETDYLEVMSHNQDMLFQDMAEKMDDESYMEAVGDNDAFIC</sequence>
<feature type="compositionally biased region" description="Low complexity" evidence="1">
    <location>
        <begin position="87"/>
        <end position="99"/>
    </location>
</feature>
<accession>A0A507ELM0</accession>
<dbReference type="InterPro" id="IPR031872">
    <property type="entry name" value="NDC10_II"/>
</dbReference>
<dbReference type="InterPro" id="IPR038279">
    <property type="entry name" value="Ndc10_dom2_sf"/>
</dbReference>
<evidence type="ECO:0000259" key="2">
    <source>
        <dbReference type="Pfam" id="PF16787"/>
    </source>
</evidence>
<reference evidence="3 4" key="1">
    <citation type="journal article" date="2019" name="Sci. Rep.">
        <title>Comparative genomics of chytrid fungi reveal insights into the obligate biotrophic and pathogenic lifestyle of Synchytrium endobioticum.</title>
        <authorList>
            <person name="van de Vossenberg B.T.L.H."/>
            <person name="Warris S."/>
            <person name="Nguyen H.D.T."/>
            <person name="van Gent-Pelzer M.P.E."/>
            <person name="Joly D.L."/>
            <person name="van de Geest H.C."/>
            <person name="Bonants P.J.M."/>
            <person name="Smith D.S."/>
            <person name="Levesque C.A."/>
            <person name="van der Lee T.A.J."/>
        </authorList>
    </citation>
    <scope>NUCLEOTIDE SEQUENCE [LARGE SCALE GENOMIC DNA]</scope>
    <source>
        <strain evidence="3 4">CBS 675.73</strain>
    </source>
</reference>
<dbReference type="Gene3D" id="1.10.443.20">
    <property type="entry name" value="Centromere DNA-binding protein complex CBF3 subunit, domain 2"/>
    <property type="match status" value="1"/>
</dbReference>
<dbReference type="Pfam" id="PF16787">
    <property type="entry name" value="NDC10_II"/>
    <property type="match status" value="1"/>
</dbReference>
<dbReference type="STRING" id="246404.A0A507ELM0"/>
<proteinExistence type="predicted"/>
<name>A0A507ELM0_9FUNG</name>
<gene>
    <name evidence="3" type="ORF">CcCBS67573_g08219</name>
</gene>
<dbReference type="OrthoDB" id="2151353at2759"/>
<evidence type="ECO:0000313" key="4">
    <source>
        <dbReference type="Proteomes" id="UP000320333"/>
    </source>
</evidence>
<keyword evidence="4" id="KW-1185">Reference proteome</keyword>
<evidence type="ECO:0000256" key="1">
    <source>
        <dbReference type="SAM" id="MobiDB-lite"/>
    </source>
</evidence>
<dbReference type="AlphaFoldDB" id="A0A507ELM0"/>
<evidence type="ECO:0000313" key="3">
    <source>
        <dbReference type="EMBL" id="TPX65149.1"/>
    </source>
</evidence>
<organism evidence="3 4">
    <name type="scientific">Chytriomyces confervae</name>
    <dbReference type="NCBI Taxonomy" id="246404"/>
    <lineage>
        <taxon>Eukaryota</taxon>
        <taxon>Fungi</taxon>
        <taxon>Fungi incertae sedis</taxon>
        <taxon>Chytridiomycota</taxon>
        <taxon>Chytridiomycota incertae sedis</taxon>
        <taxon>Chytridiomycetes</taxon>
        <taxon>Chytridiales</taxon>
        <taxon>Chytriomycetaceae</taxon>
        <taxon>Chytriomyces</taxon>
    </lineage>
</organism>